<gene>
    <name evidence="7" type="ORF">SAMN04488053_102127</name>
</gene>
<evidence type="ECO:0000256" key="1">
    <source>
        <dbReference type="ARBA" id="ARBA00004141"/>
    </source>
</evidence>
<dbReference type="EMBL" id="FNIL01000002">
    <property type="protein sequence ID" value="SDN58065.1"/>
    <property type="molecule type" value="Genomic_DNA"/>
</dbReference>
<keyword evidence="3 5" id="KW-1133">Transmembrane helix</keyword>
<feature type="transmembrane region" description="Helical" evidence="5">
    <location>
        <begin position="60"/>
        <end position="82"/>
    </location>
</feature>
<comment type="subcellular location">
    <subcellularLocation>
        <location evidence="1">Membrane</location>
        <topology evidence="1">Multi-pass membrane protein</topology>
    </subcellularLocation>
</comment>
<keyword evidence="2 5" id="KW-0812">Transmembrane</keyword>
<dbReference type="GO" id="GO:0020037">
    <property type="term" value="F:heme binding"/>
    <property type="evidence" value="ECO:0007669"/>
    <property type="project" value="InterPro"/>
</dbReference>
<evidence type="ECO:0000256" key="3">
    <source>
        <dbReference type="ARBA" id="ARBA00022989"/>
    </source>
</evidence>
<protein>
    <submittedName>
        <fullName evidence="7">HemX family protein</fullName>
    </submittedName>
</protein>
<evidence type="ECO:0000259" key="6">
    <source>
        <dbReference type="Pfam" id="PF01578"/>
    </source>
</evidence>
<dbReference type="GO" id="GO:0005886">
    <property type="term" value="C:plasma membrane"/>
    <property type="evidence" value="ECO:0007669"/>
    <property type="project" value="TreeGrafter"/>
</dbReference>
<proteinExistence type="predicted"/>
<feature type="transmembrane region" description="Helical" evidence="5">
    <location>
        <begin position="240"/>
        <end position="260"/>
    </location>
</feature>
<name>A0A1H0CJN0_9BACI</name>
<dbReference type="STRING" id="745820.SAMN04488053_102127"/>
<keyword evidence="8" id="KW-1185">Reference proteome</keyword>
<dbReference type="PANTHER" id="PTHR30071:SF15">
    <property type="entry name" value="PROTEIN HEMX"/>
    <property type="match status" value="1"/>
</dbReference>
<dbReference type="AlphaFoldDB" id="A0A1H0CJN0"/>
<feature type="domain" description="Cytochrome c assembly protein" evidence="6">
    <location>
        <begin position="66"/>
        <end position="265"/>
    </location>
</feature>
<accession>A0A1H0CJN0</accession>
<feature type="transmembrane region" description="Helical" evidence="5">
    <location>
        <begin position="6"/>
        <end position="21"/>
    </location>
</feature>
<dbReference type="PANTHER" id="PTHR30071">
    <property type="entry name" value="HEME EXPORTER PROTEIN C"/>
    <property type="match status" value="1"/>
</dbReference>
<organism evidence="7 8">
    <name type="scientific">Alkalicoccus daliensis</name>
    <dbReference type="NCBI Taxonomy" id="745820"/>
    <lineage>
        <taxon>Bacteria</taxon>
        <taxon>Bacillati</taxon>
        <taxon>Bacillota</taxon>
        <taxon>Bacilli</taxon>
        <taxon>Bacillales</taxon>
        <taxon>Bacillaceae</taxon>
        <taxon>Alkalicoccus</taxon>
    </lineage>
</organism>
<dbReference type="OrthoDB" id="2417400at2"/>
<sequence length="270" mass="31196">MNLIYLLILVCYSASVLGYFIDFMQNNQKVNRLAFWLLSIVWILQLAIFLWRIFTLERVPLMTSLEGMFIYAWILVTISLILNKMLKMNVFMLLVNSIGFTLLSISMIAPRNDISEELAQVLITEFLVVHVGLLMFSYGAFTIAFAFSLLYIVQHKLLKKKKWGEWMEKFGSLSRLERNSYYASLIGVPLLFTGLILGIVWASVTVGAVPWFDPKIISSFFVMIVYGVYLVQYQFMKRRGYSVALLNAAAFLILLINYFLSSAFSEFHIW</sequence>
<feature type="transmembrane region" description="Helical" evidence="5">
    <location>
        <begin position="181"/>
        <end position="204"/>
    </location>
</feature>
<dbReference type="InterPro" id="IPR045062">
    <property type="entry name" value="Cyt_c_biogenesis_CcsA/CcmC"/>
</dbReference>
<evidence type="ECO:0000313" key="7">
    <source>
        <dbReference type="EMBL" id="SDN58065.1"/>
    </source>
</evidence>
<evidence type="ECO:0000256" key="5">
    <source>
        <dbReference type="SAM" id="Phobius"/>
    </source>
</evidence>
<dbReference type="InterPro" id="IPR002541">
    <property type="entry name" value="Cyt_c_assembly"/>
</dbReference>
<feature type="transmembrane region" description="Helical" evidence="5">
    <location>
        <begin position="216"/>
        <end position="233"/>
    </location>
</feature>
<keyword evidence="4 5" id="KW-0472">Membrane</keyword>
<dbReference type="Proteomes" id="UP000198778">
    <property type="component" value="Unassembled WGS sequence"/>
</dbReference>
<evidence type="ECO:0000313" key="8">
    <source>
        <dbReference type="Proteomes" id="UP000198778"/>
    </source>
</evidence>
<reference evidence="8" key="1">
    <citation type="submission" date="2016-10" db="EMBL/GenBank/DDBJ databases">
        <authorList>
            <person name="Varghese N."/>
            <person name="Submissions S."/>
        </authorList>
    </citation>
    <scope>NUCLEOTIDE SEQUENCE [LARGE SCALE GENOMIC DNA]</scope>
    <source>
        <strain evidence="8">CGMCC 1.10369</strain>
    </source>
</reference>
<evidence type="ECO:0000256" key="2">
    <source>
        <dbReference type="ARBA" id="ARBA00022692"/>
    </source>
</evidence>
<dbReference type="GO" id="GO:0017004">
    <property type="term" value="P:cytochrome complex assembly"/>
    <property type="evidence" value="ECO:0007669"/>
    <property type="project" value="InterPro"/>
</dbReference>
<feature type="transmembrane region" description="Helical" evidence="5">
    <location>
        <begin position="89"/>
        <end position="109"/>
    </location>
</feature>
<feature type="transmembrane region" description="Helical" evidence="5">
    <location>
        <begin position="129"/>
        <end position="153"/>
    </location>
</feature>
<dbReference type="Pfam" id="PF01578">
    <property type="entry name" value="Cytochrom_C_asm"/>
    <property type="match status" value="1"/>
</dbReference>
<evidence type="ECO:0000256" key="4">
    <source>
        <dbReference type="ARBA" id="ARBA00023136"/>
    </source>
</evidence>
<feature type="transmembrane region" description="Helical" evidence="5">
    <location>
        <begin position="33"/>
        <end position="54"/>
    </location>
</feature>